<accession>A0A2A2J2A5</accession>
<dbReference type="Pfam" id="PF02535">
    <property type="entry name" value="Zip"/>
    <property type="match status" value="2"/>
</dbReference>
<comment type="similarity">
    <text evidence="5">Belongs to the ZIP transporter (TC 2.A.5) family. KE4/Catsup subfamily.</text>
</comment>
<evidence type="ECO:0000313" key="8">
    <source>
        <dbReference type="Proteomes" id="UP000218231"/>
    </source>
</evidence>
<feature type="transmembrane region" description="Helical" evidence="6">
    <location>
        <begin position="102"/>
        <end position="127"/>
    </location>
</feature>
<dbReference type="GO" id="GO:0006882">
    <property type="term" value="P:intracellular zinc ion homeostasis"/>
    <property type="evidence" value="ECO:0007669"/>
    <property type="project" value="TreeGrafter"/>
</dbReference>
<feature type="transmembrane region" description="Helical" evidence="6">
    <location>
        <begin position="172"/>
        <end position="192"/>
    </location>
</feature>
<evidence type="ECO:0000256" key="4">
    <source>
        <dbReference type="ARBA" id="ARBA00023136"/>
    </source>
</evidence>
<protein>
    <recommendedName>
        <fullName evidence="9">Zinc transporter ZIP13</fullName>
    </recommendedName>
</protein>
<evidence type="ECO:0000256" key="3">
    <source>
        <dbReference type="ARBA" id="ARBA00022989"/>
    </source>
</evidence>
<keyword evidence="8" id="KW-1185">Reference proteome</keyword>
<organism evidence="7 8">
    <name type="scientific">Diploscapter pachys</name>
    <dbReference type="NCBI Taxonomy" id="2018661"/>
    <lineage>
        <taxon>Eukaryota</taxon>
        <taxon>Metazoa</taxon>
        <taxon>Ecdysozoa</taxon>
        <taxon>Nematoda</taxon>
        <taxon>Chromadorea</taxon>
        <taxon>Rhabditida</taxon>
        <taxon>Rhabditina</taxon>
        <taxon>Rhabditomorpha</taxon>
        <taxon>Rhabditoidea</taxon>
        <taxon>Rhabditidae</taxon>
        <taxon>Diploscapter</taxon>
    </lineage>
</organism>
<evidence type="ECO:0008006" key="9">
    <source>
        <dbReference type="Google" id="ProtNLM"/>
    </source>
</evidence>
<keyword evidence="4 6" id="KW-0472">Membrane</keyword>
<reference evidence="7 8" key="1">
    <citation type="journal article" date="2017" name="Curr. Biol.">
        <title>Genome architecture and evolution of a unichromosomal asexual nematode.</title>
        <authorList>
            <person name="Fradin H."/>
            <person name="Zegar C."/>
            <person name="Gutwein M."/>
            <person name="Lucas J."/>
            <person name="Kovtun M."/>
            <person name="Corcoran D."/>
            <person name="Baugh L.R."/>
            <person name="Kiontke K."/>
            <person name="Gunsalus K."/>
            <person name="Fitch D.H."/>
            <person name="Piano F."/>
        </authorList>
    </citation>
    <scope>NUCLEOTIDE SEQUENCE [LARGE SCALE GENOMIC DNA]</scope>
    <source>
        <strain evidence="7">PF1309</strain>
    </source>
</reference>
<dbReference type="PANTHER" id="PTHR16950">
    <property type="entry name" value="ZINC TRANSPORTER SLC39A7 HISTIDINE-RICH MEMBRANE PROTEIN KE4"/>
    <property type="match status" value="1"/>
</dbReference>
<feature type="transmembrane region" description="Helical" evidence="6">
    <location>
        <begin position="139"/>
        <end position="160"/>
    </location>
</feature>
<name>A0A2A2J2A5_9BILA</name>
<evidence type="ECO:0000256" key="2">
    <source>
        <dbReference type="ARBA" id="ARBA00022692"/>
    </source>
</evidence>
<dbReference type="GO" id="GO:0005385">
    <property type="term" value="F:zinc ion transmembrane transporter activity"/>
    <property type="evidence" value="ECO:0007669"/>
    <property type="project" value="TreeGrafter"/>
</dbReference>
<feature type="transmembrane region" description="Helical" evidence="6">
    <location>
        <begin position="327"/>
        <end position="346"/>
    </location>
</feature>
<evidence type="ECO:0000256" key="6">
    <source>
        <dbReference type="SAM" id="Phobius"/>
    </source>
</evidence>
<keyword evidence="3 6" id="KW-1133">Transmembrane helix</keyword>
<dbReference type="GO" id="GO:0016020">
    <property type="term" value="C:membrane"/>
    <property type="evidence" value="ECO:0007669"/>
    <property type="project" value="UniProtKB-SubCell"/>
</dbReference>
<dbReference type="EMBL" id="LIAE01010754">
    <property type="protein sequence ID" value="PAV55737.1"/>
    <property type="molecule type" value="Genomic_DNA"/>
</dbReference>
<gene>
    <name evidence="7" type="ORF">WR25_27120</name>
</gene>
<evidence type="ECO:0000313" key="7">
    <source>
        <dbReference type="EMBL" id="PAV55737.1"/>
    </source>
</evidence>
<feature type="transmembrane region" description="Helical" evidence="6">
    <location>
        <begin position="296"/>
        <end position="315"/>
    </location>
</feature>
<comment type="caution">
    <text evidence="7">The sequence shown here is derived from an EMBL/GenBank/DDBJ whole genome shotgun (WGS) entry which is preliminary data.</text>
</comment>
<proteinExistence type="inferred from homology"/>
<dbReference type="AlphaFoldDB" id="A0A2A2J2A5"/>
<evidence type="ECO:0000256" key="5">
    <source>
        <dbReference type="ARBA" id="ARBA00038485"/>
    </source>
</evidence>
<dbReference type="STRING" id="2018661.A0A2A2J2A5"/>
<dbReference type="OrthoDB" id="200954at2759"/>
<dbReference type="InterPro" id="IPR003689">
    <property type="entry name" value="ZIP"/>
</dbReference>
<keyword evidence="2 6" id="KW-0812">Transmembrane</keyword>
<feature type="transmembrane region" description="Helical" evidence="6">
    <location>
        <begin position="265"/>
        <end position="284"/>
    </location>
</feature>
<dbReference type="PANTHER" id="PTHR16950:SF16">
    <property type="entry name" value="ZINC TRANSPORTER ZIP13"/>
    <property type="match status" value="1"/>
</dbReference>
<dbReference type="Proteomes" id="UP000218231">
    <property type="component" value="Unassembled WGS sequence"/>
</dbReference>
<evidence type="ECO:0000256" key="1">
    <source>
        <dbReference type="ARBA" id="ARBA00004141"/>
    </source>
</evidence>
<comment type="subcellular location">
    <subcellularLocation>
        <location evidence="1">Membrane</location>
        <topology evidence="1">Multi-pass membrane protein</topology>
    </subcellularLocation>
</comment>
<sequence length="349" mass="37881">MVWPLGAVLAVNNHPAAAPDVVRDVAGVLAPLDQLYRLEDGSPTKEIEGLVDPEGRQFIEPLKAQSIVLEEELRREAAEIAQVLQESDSKKPPSSEIPLSTWLWSLFGCSLVVSCGIIPAFLLPASTSEYIHSEEGKRFLNLLLSFAVGSLLGDVFLHLLPETWNSYNLTSGQIGLWTISGFLICFLVEKLCASTEESQHRICAIMNLVANLVDNFTHGLAVGASFLVSPRFGLMTTFAILLHEIPHEVSDFAILLRADFNRIQAIKAQLITALGGVLGAFAALLLRTDSLSAAEWVLPFTAGGFINIALAQILPELNQETNQRQNLLQLLLIGLGVATMAVMSSFHCA</sequence>